<evidence type="ECO:0000313" key="6">
    <source>
        <dbReference type="Proteomes" id="UP000051887"/>
    </source>
</evidence>
<gene>
    <name evidence="3" type="ORF">TL5118_01688</name>
    <name evidence="4" type="ORF">TL5120_02390</name>
</gene>
<feature type="region of interest" description="Disordered" evidence="1">
    <location>
        <begin position="19"/>
        <end position="49"/>
    </location>
</feature>
<evidence type="ECO:0000313" key="5">
    <source>
        <dbReference type="Proteomes" id="UP000051086"/>
    </source>
</evidence>
<dbReference type="PANTHER" id="PTHR35562">
    <property type="entry name" value="DNA ENDONUCLEASE SMRA-RELATED"/>
    <property type="match status" value="1"/>
</dbReference>
<dbReference type="Proteomes" id="UP000051086">
    <property type="component" value="Unassembled WGS sequence"/>
</dbReference>
<feature type="compositionally biased region" description="Basic residues" evidence="1">
    <location>
        <begin position="36"/>
        <end position="48"/>
    </location>
</feature>
<feature type="domain" description="Smr" evidence="2">
    <location>
        <begin position="105"/>
        <end position="195"/>
    </location>
</feature>
<dbReference type="EMBL" id="CYSC01000033">
    <property type="protein sequence ID" value="CUH72584.1"/>
    <property type="molecule type" value="Genomic_DNA"/>
</dbReference>
<keyword evidence="5" id="KW-1185">Reference proteome</keyword>
<sequence>MSRRRLNDEEVALWKKVAETAERLHPERPRAELPKPKPKPMKKPKAHHSPADLEMFQVGSKAGGTGAGHSLAPSISEGLRRDPVQMDAKQYGKMKRGKLVPEGRIDLHGMTMDKAHPALIGFVQRAHAQGKRLVLVITGKGKHRDEGGPIPVRYGVLKHNVPQWLKMAPLNHIVMQVQEAHISHGGSGAYYVYLRRSR</sequence>
<accession>A0A0P1FV88</accession>
<dbReference type="AlphaFoldDB" id="A0A0P1FV88"/>
<dbReference type="InterPro" id="IPR036063">
    <property type="entry name" value="Smr_dom_sf"/>
</dbReference>
<dbReference type="PROSITE" id="PS50828">
    <property type="entry name" value="SMR"/>
    <property type="match status" value="1"/>
</dbReference>
<dbReference type="PANTHER" id="PTHR35562:SF2">
    <property type="entry name" value="DNA ENDONUCLEASE SMRA-RELATED"/>
    <property type="match status" value="1"/>
</dbReference>
<dbReference type="SUPFAM" id="SSF160443">
    <property type="entry name" value="SMR domain-like"/>
    <property type="match status" value="1"/>
</dbReference>
<proteinExistence type="predicted"/>
<evidence type="ECO:0000313" key="3">
    <source>
        <dbReference type="EMBL" id="CUH66300.1"/>
    </source>
</evidence>
<reference evidence="3 5" key="2">
    <citation type="submission" date="2015-09" db="EMBL/GenBank/DDBJ databases">
        <authorList>
            <person name="Rodrigo-Torres L."/>
            <person name="Arahal D.R."/>
        </authorList>
    </citation>
    <scope>NUCLEOTIDE SEQUENCE [LARGE SCALE GENOMIC DNA]</scope>
    <source>
        <strain evidence="3 5">CECT 5118</strain>
    </source>
</reference>
<dbReference type="Proteomes" id="UP000051887">
    <property type="component" value="Unassembled WGS sequence"/>
</dbReference>
<dbReference type="Gene3D" id="3.30.1370.110">
    <property type="match status" value="1"/>
</dbReference>
<reference evidence="4 6" key="1">
    <citation type="submission" date="2015-09" db="EMBL/GenBank/DDBJ databases">
        <authorList>
            <consortium name="Swine Surveillance"/>
        </authorList>
    </citation>
    <scope>NUCLEOTIDE SEQUENCE [LARGE SCALE GENOMIC DNA]</scope>
    <source>
        <strain evidence="4 6">5120</strain>
    </source>
</reference>
<dbReference type="SMART" id="SM00463">
    <property type="entry name" value="SMR"/>
    <property type="match status" value="1"/>
</dbReference>
<feature type="compositionally biased region" description="Basic and acidic residues" evidence="1">
    <location>
        <begin position="19"/>
        <end position="35"/>
    </location>
</feature>
<evidence type="ECO:0000256" key="1">
    <source>
        <dbReference type="SAM" id="MobiDB-lite"/>
    </source>
</evidence>
<organism evidence="4 6">
    <name type="scientific">Thalassovita autumnalis</name>
    <dbReference type="NCBI Taxonomy" id="2072972"/>
    <lineage>
        <taxon>Bacteria</taxon>
        <taxon>Pseudomonadati</taxon>
        <taxon>Pseudomonadota</taxon>
        <taxon>Alphaproteobacteria</taxon>
        <taxon>Rhodobacterales</taxon>
        <taxon>Roseobacteraceae</taxon>
        <taxon>Thalassovita</taxon>
    </lineage>
</organism>
<dbReference type="RefSeq" id="WP_058243778.1">
    <property type="nucleotide sequence ID" value="NZ_CYSB01000026.1"/>
</dbReference>
<evidence type="ECO:0000259" key="2">
    <source>
        <dbReference type="PROSITE" id="PS50828"/>
    </source>
</evidence>
<dbReference type="Pfam" id="PF01713">
    <property type="entry name" value="Smr"/>
    <property type="match status" value="1"/>
</dbReference>
<dbReference type="OrthoDB" id="7165597at2"/>
<evidence type="ECO:0000313" key="4">
    <source>
        <dbReference type="EMBL" id="CUH72584.1"/>
    </source>
</evidence>
<name>A0A0P1FV88_9RHOB</name>
<protein>
    <submittedName>
        <fullName evidence="4">Smr domain protein</fullName>
    </submittedName>
</protein>
<dbReference type="InterPro" id="IPR002625">
    <property type="entry name" value="Smr_dom"/>
</dbReference>
<dbReference type="EMBL" id="CYSB01000026">
    <property type="protein sequence ID" value="CUH66300.1"/>
    <property type="molecule type" value="Genomic_DNA"/>
</dbReference>